<name>A0A5E6M8X4_9BACT</name>
<reference evidence="2 3" key="1">
    <citation type="submission" date="2019-09" db="EMBL/GenBank/DDBJ databases">
        <authorList>
            <person name="Cremers G."/>
        </authorList>
    </citation>
    <scope>NUCLEOTIDE SEQUENCE [LARGE SCALE GENOMIC DNA]</scope>
    <source>
        <strain evidence="2">4A</strain>
    </source>
</reference>
<dbReference type="Proteomes" id="UP000334923">
    <property type="component" value="Unassembled WGS sequence"/>
</dbReference>
<organism evidence="2 3">
    <name type="scientific">Methylacidimicrobium tartarophylax</name>
    <dbReference type="NCBI Taxonomy" id="1041768"/>
    <lineage>
        <taxon>Bacteria</taxon>
        <taxon>Pseudomonadati</taxon>
        <taxon>Verrucomicrobiota</taxon>
        <taxon>Methylacidimicrobium</taxon>
    </lineage>
</organism>
<dbReference type="EMBL" id="CABFVA020000032">
    <property type="protein sequence ID" value="VVM05834.1"/>
    <property type="molecule type" value="Genomic_DNA"/>
</dbReference>
<feature type="transmembrane region" description="Helical" evidence="1">
    <location>
        <begin position="69"/>
        <end position="89"/>
    </location>
</feature>
<protein>
    <submittedName>
        <fullName evidence="2">Uncharacterized protein</fullName>
    </submittedName>
</protein>
<dbReference type="Pfam" id="PF09933">
    <property type="entry name" value="DUF2165"/>
    <property type="match status" value="1"/>
</dbReference>
<dbReference type="RefSeq" id="WP_142659730.1">
    <property type="nucleotide sequence ID" value="NZ_CABFVA020000032.1"/>
</dbReference>
<keyword evidence="1" id="KW-0472">Membrane</keyword>
<sequence>MSSLLLVLRTSKTILPFLIGVYFLLAAIDNIADPSANWTYLVHVLSMDTVPAGSPLIFRAIGSPIVRRLFFDGLVAWELGTALLCFLGSIRLVRAWPGSRRQFSHAKTWAVAGLTCALAEWLFFFLIAAGEWFQIWRGSLSPLLGVAARMFAVTALCLIYLAQDEGDLDSSPSG</sequence>
<accession>A0A5E6M8X4</accession>
<proteinExistence type="predicted"/>
<dbReference type="InterPro" id="IPR018681">
    <property type="entry name" value="DUF2165_transmembrane"/>
</dbReference>
<gene>
    <name evidence="2" type="ORF">MAMT_00817</name>
</gene>
<keyword evidence="1" id="KW-0812">Transmembrane</keyword>
<evidence type="ECO:0000313" key="2">
    <source>
        <dbReference type="EMBL" id="VVM05834.1"/>
    </source>
</evidence>
<feature type="transmembrane region" description="Helical" evidence="1">
    <location>
        <begin position="140"/>
        <end position="162"/>
    </location>
</feature>
<dbReference type="OrthoDB" id="7618855at2"/>
<feature type="transmembrane region" description="Helical" evidence="1">
    <location>
        <begin position="109"/>
        <end position="128"/>
    </location>
</feature>
<evidence type="ECO:0000256" key="1">
    <source>
        <dbReference type="SAM" id="Phobius"/>
    </source>
</evidence>
<keyword evidence="1" id="KW-1133">Transmembrane helix</keyword>
<feature type="transmembrane region" description="Helical" evidence="1">
    <location>
        <begin position="12"/>
        <end position="32"/>
    </location>
</feature>
<evidence type="ECO:0000313" key="3">
    <source>
        <dbReference type="Proteomes" id="UP000334923"/>
    </source>
</evidence>
<keyword evidence="3" id="KW-1185">Reference proteome</keyword>
<dbReference type="AlphaFoldDB" id="A0A5E6M8X4"/>